<name>A0ABS4ZA05_9ACTN</name>
<reference evidence="2 3" key="1">
    <citation type="submission" date="2021-03" db="EMBL/GenBank/DDBJ databases">
        <title>Sequencing the genomes of 1000 actinobacteria strains.</title>
        <authorList>
            <person name="Klenk H.-P."/>
        </authorList>
    </citation>
    <scope>NUCLEOTIDE SEQUENCE [LARGE SCALE GENOMIC DNA]</scope>
    <source>
        <strain evidence="2 3">DSM 12936</strain>
    </source>
</reference>
<comment type="caution">
    <text evidence="2">The sequence shown here is derived from an EMBL/GenBank/DDBJ whole genome shotgun (WGS) entry which is preliminary data.</text>
</comment>
<dbReference type="PANTHER" id="PTHR30514:SF18">
    <property type="entry name" value="RPIR-FAMILY TRANSCRIPTIONAL REGULATOR"/>
    <property type="match status" value="1"/>
</dbReference>
<accession>A0ABS4ZA05</accession>
<evidence type="ECO:0000313" key="3">
    <source>
        <dbReference type="Proteomes" id="UP000758168"/>
    </source>
</evidence>
<dbReference type="PROSITE" id="PS51464">
    <property type="entry name" value="SIS"/>
    <property type="match status" value="1"/>
</dbReference>
<dbReference type="Pfam" id="PF01380">
    <property type="entry name" value="SIS"/>
    <property type="match status" value="1"/>
</dbReference>
<keyword evidence="3" id="KW-1185">Reference proteome</keyword>
<gene>
    <name evidence="2" type="ORF">JOF54_002800</name>
</gene>
<dbReference type="InterPro" id="IPR001347">
    <property type="entry name" value="SIS_dom"/>
</dbReference>
<dbReference type="PANTHER" id="PTHR30514">
    <property type="entry name" value="GLUCOKINASE"/>
    <property type="match status" value="1"/>
</dbReference>
<dbReference type="Proteomes" id="UP000758168">
    <property type="component" value="Unassembled WGS sequence"/>
</dbReference>
<dbReference type="RefSeq" id="WP_210056917.1">
    <property type="nucleotide sequence ID" value="NZ_BAAAMH010000010.1"/>
</dbReference>
<organism evidence="2 3">
    <name type="scientific">Microlunatus capsulatus</name>
    <dbReference type="NCBI Taxonomy" id="99117"/>
    <lineage>
        <taxon>Bacteria</taxon>
        <taxon>Bacillati</taxon>
        <taxon>Actinomycetota</taxon>
        <taxon>Actinomycetes</taxon>
        <taxon>Propionibacteriales</taxon>
        <taxon>Propionibacteriaceae</taxon>
        <taxon>Microlunatus</taxon>
    </lineage>
</organism>
<proteinExistence type="predicted"/>
<dbReference type="SUPFAM" id="SSF53697">
    <property type="entry name" value="SIS domain"/>
    <property type="match status" value="1"/>
</dbReference>
<dbReference type="Gene3D" id="3.40.50.10490">
    <property type="entry name" value="Glucose-6-phosphate isomerase like protein, domain 1"/>
    <property type="match status" value="1"/>
</dbReference>
<feature type="domain" description="SIS" evidence="1">
    <location>
        <begin position="40"/>
        <end position="195"/>
    </location>
</feature>
<protein>
    <submittedName>
        <fullName evidence="2">DNA-binding MurR/RpiR family transcriptional regulator</fullName>
    </submittedName>
</protein>
<dbReference type="InterPro" id="IPR046348">
    <property type="entry name" value="SIS_dom_sf"/>
</dbReference>
<sequence>MSELTRPRASTLLKQRLLEAHRAELEAGLAWAASDPTLEAAAALVTGSRRRFVIGAATSFTYASLLAAKLSAALAKVTLVDGTIVRPLDLLSDVRDSDVMIAVSFSPYRRYTVEAAVPFVRAGGSLVVITDAPDAPLVAHATEAVVVDARVDRSDGAGRLHPESPLAPPVVVAMVIDVLTALSSASAKGAQRRLADRERLAQELHLYL</sequence>
<dbReference type="GO" id="GO:0003677">
    <property type="term" value="F:DNA binding"/>
    <property type="evidence" value="ECO:0007669"/>
    <property type="project" value="UniProtKB-KW"/>
</dbReference>
<evidence type="ECO:0000313" key="2">
    <source>
        <dbReference type="EMBL" id="MBP2417878.1"/>
    </source>
</evidence>
<dbReference type="InterPro" id="IPR047640">
    <property type="entry name" value="RpiR-like"/>
</dbReference>
<evidence type="ECO:0000259" key="1">
    <source>
        <dbReference type="PROSITE" id="PS51464"/>
    </source>
</evidence>
<keyword evidence="2" id="KW-0238">DNA-binding</keyword>
<dbReference type="EMBL" id="JAGIOB010000001">
    <property type="protein sequence ID" value="MBP2417878.1"/>
    <property type="molecule type" value="Genomic_DNA"/>
</dbReference>